<evidence type="ECO:0000313" key="1">
    <source>
        <dbReference type="EMBL" id="MCQ8185842.1"/>
    </source>
</evidence>
<dbReference type="AlphaFoldDB" id="A0A9X2LC79"/>
<reference evidence="1" key="1">
    <citation type="submission" date="2022-07" db="EMBL/GenBank/DDBJ databases">
        <title>Parvularcula maris sp. nov., an algicidal bacterium isolated from seawater.</title>
        <authorList>
            <person name="Li F."/>
        </authorList>
    </citation>
    <scope>NUCLEOTIDE SEQUENCE</scope>
    <source>
        <strain evidence="1">BGMRC 0090</strain>
    </source>
</reference>
<accession>A0A9X2LC79</accession>
<protein>
    <submittedName>
        <fullName evidence="1">Uncharacterized protein</fullName>
    </submittedName>
</protein>
<dbReference type="PROSITE" id="PS51257">
    <property type="entry name" value="PROKAR_LIPOPROTEIN"/>
    <property type="match status" value="1"/>
</dbReference>
<gene>
    <name evidence="1" type="ORF">NOG11_10605</name>
</gene>
<sequence length="291" mass="32188">MPSKLFGLIVCTLAAGGCALTDQSRHTKTSDVPPCFAAPEIVIPTARASYIATGTYEVPDDIRGILLTKQSAKYVSLPWIAEAILKGPVQEVSSFQVWSQDNSLSRLLGKSDEAVVVFLVSVPRKSVTYHLLNSPAAVQAVDELLLANVHHEIERQALIVSRWQPDRDLPFYTDVEKLISKLSVVDGAKQQRVFDELIELGTPAIPAIIDQMDNRAQLRTSYVRLSNQHSDSFEAYRQYSPELVVDAIAAILNHQTGEYFGSIYNGDEDDQRDATVAGWRVYAHDLKCSKA</sequence>
<comment type="caution">
    <text evidence="1">The sequence shown here is derived from an EMBL/GenBank/DDBJ whole genome shotgun (WGS) entry which is preliminary data.</text>
</comment>
<dbReference type="Proteomes" id="UP001142610">
    <property type="component" value="Unassembled WGS sequence"/>
</dbReference>
<keyword evidence="2" id="KW-1185">Reference proteome</keyword>
<evidence type="ECO:0000313" key="2">
    <source>
        <dbReference type="Proteomes" id="UP001142610"/>
    </source>
</evidence>
<dbReference type="EMBL" id="JANIBC010000008">
    <property type="protein sequence ID" value="MCQ8185842.1"/>
    <property type="molecule type" value="Genomic_DNA"/>
</dbReference>
<proteinExistence type="predicted"/>
<organism evidence="1 2">
    <name type="scientific">Parvularcula maris</name>
    <dbReference type="NCBI Taxonomy" id="2965077"/>
    <lineage>
        <taxon>Bacteria</taxon>
        <taxon>Pseudomonadati</taxon>
        <taxon>Pseudomonadota</taxon>
        <taxon>Alphaproteobacteria</taxon>
        <taxon>Parvularculales</taxon>
        <taxon>Parvularculaceae</taxon>
        <taxon>Parvularcula</taxon>
    </lineage>
</organism>
<name>A0A9X2LC79_9PROT</name>